<dbReference type="Pfam" id="PF03441">
    <property type="entry name" value="FAD_binding_7"/>
    <property type="match status" value="1"/>
</dbReference>
<dbReference type="RefSeq" id="WP_136824835.1">
    <property type="nucleotide sequence ID" value="NZ_SWBP01000001.1"/>
</dbReference>
<evidence type="ECO:0000256" key="6">
    <source>
        <dbReference type="RuleBase" id="RU004182"/>
    </source>
</evidence>
<feature type="domain" description="Photolyase/cryptochrome alpha/beta" evidence="7">
    <location>
        <begin position="11"/>
        <end position="141"/>
    </location>
</feature>
<dbReference type="AlphaFoldDB" id="A0A4U1C425"/>
<dbReference type="EMBL" id="SWBP01000001">
    <property type="protein sequence ID" value="TKC00626.1"/>
    <property type="molecule type" value="Genomic_DNA"/>
</dbReference>
<evidence type="ECO:0000256" key="2">
    <source>
        <dbReference type="ARBA" id="ARBA00022630"/>
    </source>
</evidence>
<dbReference type="InterPro" id="IPR005101">
    <property type="entry name" value="Cryptochr/Photolyase_FAD-bd"/>
</dbReference>
<comment type="caution">
    <text evidence="8">The sequence shown here is derived from an EMBL/GenBank/DDBJ whole genome shotgun (WGS) entry which is preliminary data.</text>
</comment>
<dbReference type="PROSITE" id="PS51645">
    <property type="entry name" value="PHR_CRY_ALPHA_BETA"/>
    <property type="match status" value="1"/>
</dbReference>
<dbReference type="SUPFAM" id="SSF48173">
    <property type="entry name" value="Cryptochrome/photolyase FAD-binding domain"/>
    <property type="match status" value="1"/>
</dbReference>
<dbReference type="InterPro" id="IPR002081">
    <property type="entry name" value="Cryptochrome/DNA_photolyase_1"/>
</dbReference>
<organism evidence="8 9">
    <name type="scientific">Pedobacter cryophilus</name>
    <dbReference type="NCBI Taxonomy" id="2571271"/>
    <lineage>
        <taxon>Bacteria</taxon>
        <taxon>Pseudomonadati</taxon>
        <taxon>Bacteroidota</taxon>
        <taxon>Sphingobacteriia</taxon>
        <taxon>Sphingobacteriales</taxon>
        <taxon>Sphingobacteriaceae</taxon>
        <taxon>Pedobacter</taxon>
    </lineage>
</organism>
<dbReference type="Gene3D" id="1.10.579.10">
    <property type="entry name" value="DNA Cyclobutane Dipyrimidine Photolyase, subunit A, domain 3"/>
    <property type="match status" value="1"/>
</dbReference>
<evidence type="ECO:0000313" key="8">
    <source>
        <dbReference type="EMBL" id="TKC00626.1"/>
    </source>
</evidence>
<dbReference type="GO" id="GO:0006139">
    <property type="term" value="P:nucleobase-containing compound metabolic process"/>
    <property type="evidence" value="ECO:0007669"/>
    <property type="project" value="UniProtKB-ARBA"/>
</dbReference>
<reference evidence="8 9" key="1">
    <citation type="submission" date="2019-04" db="EMBL/GenBank/DDBJ databases">
        <title>Pedobacter sp. AR-3-17 sp. nov., isolated from Arctic soil.</title>
        <authorList>
            <person name="Dahal R.H."/>
            <person name="Kim D.-U."/>
        </authorList>
    </citation>
    <scope>NUCLEOTIDE SEQUENCE [LARGE SCALE GENOMIC DNA]</scope>
    <source>
        <strain evidence="8 9">AR-3-17</strain>
    </source>
</reference>
<evidence type="ECO:0000256" key="5">
    <source>
        <dbReference type="PIRSR" id="PIRSR602081-1"/>
    </source>
</evidence>
<dbReference type="Gene3D" id="3.40.50.620">
    <property type="entry name" value="HUPs"/>
    <property type="match status" value="1"/>
</dbReference>
<keyword evidence="4 6" id="KW-0157">Chromophore</keyword>
<comment type="similarity">
    <text evidence="6">Belongs to the DNA photolyase family.</text>
</comment>
<name>A0A4U1C425_9SPHI</name>
<dbReference type="InterPro" id="IPR014729">
    <property type="entry name" value="Rossmann-like_a/b/a_fold"/>
</dbReference>
<keyword evidence="2 5" id="KW-0285">Flavoprotein</keyword>
<feature type="binding site" evidence="5">
    <location>
        <position position="274"/>
    </location>
    <ligand>
        <name>FAD</name>
        <dbReference type="ChEBI" id="CHEBI:57692"/>
    </ligand>
</feature>
<dbReference type="InterPro" id="IPR036134">
    <property type="entry name" value="Crypto/Photolyase_FAD-like_sf"/>
</dbReference>
<feature type="binding site" evidence="5">
    <location>
        <position position="223"/>
    </location>
    <ligand>
        <name>FAD</name>
        <dbReference type="ChEBI" id="CHEBI:57692"/>
    </ligand>
</feature>
<dbReference type="Proteomes" id="UP000308181">
    <property type="component" value="Unassembled WGS sequence"/>
</dbReference>
<dbReference type="SUPFAM" id="SSF52425">
    <property type="entry name" value="Cryptochrome/photolyase, N-terminal domain"/>
    <property type="match status" value="1"/>
</dbReference>
<dbReference type="PANTHER" id="PTHR11455">
    <property type="entry name" value="CRYPTOCHROME"/>
    <property type="match status" value="1"/>
</dbReference>
<evidence type="ECO:0000256" key="1">
    <source>
        <dbReference type="ARBA" id="ARBA00001932"/>
    </source>
</evidence>
<dbReference type="GO" id="GO:0003904">
    <property type="term" value="F:deoxyribodipyrimidine photo-lyase activity"/>
    <property type="evidence" value="ECO:0007669"/>
    <property type="project" value="TreeGrafter"/>
</dbReference>
<dbReference type="PANTHER" id="PTHR11455:SF9">
    <property type="entry name" value="CRYPTOCHROME CIRCADIAN CLOCK 5 ISOFORM X1"/>
    <property type="match status" value="1"/>
</dbReference>
<dbReference type="InterPro" id="IPR006050">
    <property type="entry name" value="DNA_photolyase_N"/>
</dbReference>
<evidence type="ECO:0000256" key="4">
    <source>
        <dbReference type="ARBA" id="ARBA00022991"/>
    </source>
</evidence>
<keyword evidence="8" id="KW-0456">Lyase</keyword>
<dbReference type="GO" id="GO:0009416">
    <property type="term" value="P:response to light stimulus"/>
    <property type="evidence" value="ECO:0007669"/>
    <property type="project" value="TreeGrafter"/>
</dbReference>
<keyword evidence="3 5" id="KW-0274">FAD</keyword>
<comment type="cofactor">
    <cofactor evidence="1">
        <name>(6R)-5,10-methylene-5,6,7,8-tetrahydrofolate</name>
        <dbReference type="ChEBI" id="CHEBI:15636"/>
    </cofactor>
</comment>
<evidence type="ECO:0000259" key="7">
    <source>
        <dbReference type="PROSITE" id="PS51645"/>
    </source>
</evidence>
<evidence type="ECO:0000313" key="9">
    <source>
        <dbReference type="Proteomes" id="UP000308181"/>
    </source>
</evidence>
<keyword evidence="9" id="KW-1185">Reference proteome</keyword>
<sequence length="516" mass="61371">MPNQSAVNKQKINIVWFKRDLRFTDHEPLFFAQQEALPILFLYCFEPSVMAYPDSDVRHWRFVHQSLQDMQSKLDNLNGKLHVFHQEVNFVFEELAKHYSINTIFSHQEIGNKITYDRDLLIKDFCKKNDIQWKEYQLHGVIRKLKSRKNWGQLWENKMSEYPKFVKETDWNILNIDESLYQFLKGETLAQEITQPNKDFQPGGETFAWRYLETFVKERYTNYSTNISKPALSRKSCSRLSPYLTYGNISMRMVYRYTRQHYENASNKRALSNFISRLHWHCHFIQKFEDECRMEFENVNKGYDDIIKPKNQTYIDAWEQGKTGVPLVDACMRCLVATGYINFRMRALVVSFFTFNLWQDWRELNFFLARQFLDYEPGIHYPQIQMQAGVTGVNTIRIYNPIKNAEEHDKDGIFVKQWLPELKNVPAHLIYEPWKLSLMEQEMYQVEIGKDYPKPIVDIEKSRKYASDLIWGLRKNQNVKTEGKRILNKHVNLGDATVKSVKPKIKKVGPSKKDPT</sequence>
<dbReference type="Gene3D" id="1.25.40.80">
    <property type="match status" value="1"/>
</dbReference>
<dbReference type="Pfam" id="PF00875">
    <property type="entry name" value="DNA_photolyase"/>
    <property type="match status" value="1"/>
</dbReference>
<dbReference type="GO" id="GO:0071949">
    <property type="term" value="F:FAD binding"/>
    <property type="evidence" value="ECO:0007669"/>
    <property type="project" value="TreeGrafter"/>
</dbReference>
<dbReference type="InterPro" id="IPR018394">
    <property type="entry name" value="DNA_photolyase_1_CS_C"/>
</dbReference>
<dbReference type="GO" id="GO:0006950">
    <property type="term" value="P:response to stress"/>
    <property type="evidence" value="ECO:0007669"/>
    <property type="project" value="UniProtKB-ARBA"/>
</dbReference>
<dbReference type="OrthoDB" id="9772484at2"/>
<dbReference type="GO" id="GO:0003677">
    <property type="term" value="F:DNA binding"/>
    <property type="evidence" value="ECO:0007669"/>
    <property type="project" value="TreeGrafter"/>
</dbReference>
<dbReference type="PRINTS" id="PR00147">
    <property type="entry name" value="DNAPHOTLYASE"/>
</dbReference>
<dbReference type="InterPro" id="IPR036155">
    <property type="entry name" value="Crypto/Photolyase_N_sf"/>
</dbReference>
<evidence type="ECO:0000256" key="3">
    <source>
        <dbReference type="ARBA" id="ARBA00022827"/>
    </source>
</evidence>
<protein>
    <submittedName>
        <fullName evidence="8">Deoxyribodipyrimidine photo-lyase</fullName>
    </submittedName>
</protein>
<proteinExistence type="inferred from homology"/>
<dbReference type="PROSITE" id="PS00394">
    <property type="entry name" value="DNA_PHOTOLYASES_1_1"/>
    <property type="match status" value="1"/>
</dbReference>
<gene>
    <name evidence="8" type="ORF">FA046_02800</name>
</gene>
<comment type="cofactor">
    <cofactor evidence="5">
        <name>FAD</name>
        <dbReference type="ChEBI" id="CHEBI:57692"/>
    </cofactor>
    <text evidence="5">Binds 1 FAD per subunit.</text>
</comment>
<accession>A0A4U1C425</accession>